<gene>
    <name evidence="2" type="ORF">SPIL2461_LOCUS4229</name>
</gene>
<evidence type="ECO:0000313" key="3">
    <source>
        <dbReference type="Proteomes" id="UP000649617"/>
    </source>
</evidence>
<evidence type="ECO:0000313" key="2">
    <source>
        <dbReference type="EMBL" id="CAE7241917.1"/>
    </source>
</evidence>
<feature type="non-terminal residue" evidence="2">
    <location>
        <position position="1"/>
    </location>
</feature>
<dbReference type="EMBL" id="CAJNIZ010005447">
    <property type="protein sequence ID" value="CAE7241917.1"/>
    <property type="molecule type" value="Genomic_DNA"/>
</dbReference>
<sequence>MRHDEATSCMESSVEVTCGVRYIYLALGCLLCLLMSYCGAMLSKEDVHDEQSWYCGDSAYRRYELGWMVLNMLGIFMTPDVQTASMEAPAEDDGVVREIVEEALHCERDPVPKDSGSAPLRIFFLDDSDDDDEDSAQDIQQSEVDWYNMEKDQGSAPFQVFLLDDSDDEDEEVEQSE</sequence>
<keyword evidence="1" id="KW-1133">Transmembrane helix</keyword>
<keyword evidence="1" id="KW-0472">Membrane</keyword>
<comment type="caution">
    <text evidence="2">The sequence shown here is derived from an EMBL/GenBank/DDBJ whole genome shotgun (WGS) entry which is preliminary data.</text>
</comment>
<protein>
    <submittedName>
        <fullName evidence="2">Uncharacterized protein</fullName>
    </submittedName>
</protein>
<name>A0A812LIB8_SYMPI</name>
<accession>A0A812LIB8</accession>
<keyword evidence="3" id="KW-1185">Reference proteome</keyword>
<organism evidence="2 3">
    <name type="scientific">Symbiodinium pilosum</name>
    <name type="common">Dinoflagellate</name>
    <dbReference type="NCBI Taxonomy" id="2952"/>
    <lineage>
        <taxon>Eukaryota</taxon>
        <taxon>Sar</taxon>
        <taxon>Alveolata</taxon>
        <taxon>Dinophyceae</taxon>
        <taxon>Suessiales</taxon>
        <taxon>Symbiodiniaceae</taxon>
        <taxon>Symbiodinium</taxon>
    </lineage>
</organism>
<dbReference type="Proteomes" id="UP000649617">
    <property type="component" value="Unassembled WGS sequence"/>
</dbReference>
<reference evidence="2" key="1">
    <citation type="submission" date="2021-02" db="EMBL/GenBank/DDBJ databases">
        <authorList>
            <person name="Dougan E. K."/>
            <person name="Rhodes N."/>
            <person name="Thang M."/>
            <person name="Chan C."/>
        </authorList>
    </citation>
    <scope>NUCLEOTIDE SEQUENCE</scope>
</reference>
<proteinExistence type="predicted"/>
<dbReference type="AlphaFoldDB" id="A0A812LIB8"/>
<evidence type="ECO:0000256" key="1">
    <source>
        <dbReference type="SAM" id="Phobius"/>
    </source>
</evidence>
<feature type="transmembrane region" description="Helical" evidence="1">
    <location>
        <begin position="22"/>
        <end position="42"/>
    </location>
</feature>
<keyword evidence="1" id="KW-0812">Transmembrane</keyword>